<evidence type="ECO:0000259" key="1">
    <source>
        <dbReference type="Pfam" id="PF13598"/>
    </source>
</evidence>
<protein>
    <recommendedName>
        <fullName evidence="1">DUF4139 domain-containing protein</fullName>
    </recommendedName>
</protein>
<sequence length="467" mass="51847">MKQIDISKRIETLSLERNALQNQINQVSGKKSDPMSEVVVKMNAPAQTKCEVELSYYVNNAGWFPTYDIRSKSTNDPIEIMYKANIHQNTKEEWNNVKIKLSSSNPKTGGVAPQLKPYLVDYYLVPPRYENSFSILSGKIIASDDNSPIPGATISVKNSTIKTMSDANGNYSISIPSVGSEIEVSFVGFDPKTIRATTPNIDIVLTPSTLMLQEIVVASYSNQDDISSQLGGKAAGSTIRGNSTLSAKNKALAEPLQIPVNIQEAQTSVEFEIKTPYTITSDNRSIAVDIEKLSYKADYEYLSVPKLDKDVFLLAKISDFDKSGLLAGEANVFFENTYVGKTILDLANSSDTLQLSLGRDNNISVKRESISNKRSSQFFGSKKEDARNWMIKVQNNRSNLVNLKIIDQIPVSQNSEIDVAIENISEGILNKNSGEISWNIKLSPNDKKEIEIKYKVRYPKDKSLIIE</sequence>
<organism evidence="2">
    <name type="scientific">bioreactor metagenome</name>
    <dbReference type="NCBI Taxonomy" id="1076179"/>
    <lineage>
        <taxon>unclassified sequences</taxon>
        <taxon>metagenomes</taxon>
        <taxon>ecological metagenomes</taxon>
    </lineage>
</organism>
<dbReference type="EMBL" id="VSSQ01006349">
    <property type="protein sequence ID" value="MPM32402.1"/>
    <property type="molecule type" value="Genomic_DNA"/>
</dbReference>
<evidence type="ECO:0000313" key="2">
    <source>
        <dbReference type="EMBL" id="MPM32402.1"/>
    </source>
</evidence>
<dbReference type="Pfam" id="PF13715">
    <property type="entry name" value="CarbopepD_reg_2"/>
    <property type="match status" value="1"/>
</dbReference>
<dbReference type="PANTHER" id="PTHR31005">
    <property type="entry name" value="DUF4139 DOMAIN-CONTAINING PROTEIN"/>
    <property type="match status" value="1"/>
</dbReference>
<dbReference type="PANTHER" id="PTHR31005:SF8">
    <property type="entry name" value="DUF4139 DOMAIN-CONTAINING PROTEIN"/>
    <property type="match status" value="1"/>
</dbReference>
<dbReference type="Gene3D" id="2.60.40.1120">
    <property type="entry name" value="Carboxypeptidase-like, regulatory domain"/>
    <property type="match status" value="1"/>
</dbReference>
<comment type="caution">
    <text evidence="2">The sequence shown here is derived from an EMBL/GenBank/DDBJ whole genome shotgun (WGS) entry which is preliminary data.</text>
</comment>
<dbReference type="InterPro" id="IPR037291">
    <property type="entry name" value="DUF4139"/>
</dbReference>
<dbReference type="Pfam" id="PF13598">
    <property type="entry name" value="DUF4139"/>
    <property type="match status" value="1"/>
</dbReference>
<dbReference type="NCBIfam" id="TIGR02231">
    <property type="entry name" value="mucoidy inhibitor MuiA family protein"/>
    <property type="match status" value="1"/>
</dbReference>
<name>A0A644YVA0_9ZZZZ</name>
<accession>A0A644YVA0</accession>
<gene>
    <name evidence="2" type="ORF">SDC9_78964</name>
</gene>
<dbReference type="SUPFAM" id="SSF49464">
    <property type="entry name" value="Carboxypeptidase regulatory domain-like"/>
    <property type="match status" value="1"/>
</dbReference>
<reference evidence="2" key="1">
    <citation type="submission" date="2019-08" db="EMBL/GenBank/DDBJ databases">
        <authorList>
            <person name="Kucharzyk K."/>
            <person name="Murdoch R.W."/>
            <person name="Higgins S."/>
            <person name="Loffler F."/>
        </authorList>
    </citation>
    <scope>NUCLEOTIDE SEQUENCE</scope>
</reference>
<dbReference type="InterPro" id="IPR008969">
    <property type="entry name" value="CarboxyPept-like_regulatory"/>
</dbReference>
<feature type="domain" description="DUF4139" evidence="1">
    <location>
        <begin position="52"/>
        <end position="460"/>
    </location>
</feature>
<dbReference type="InterPro" id="IPR011935">
    <property type="entry name" value="CHP02231"/>
</dbReference>
<proteinExistence type="predicted"/>
<dbReference type="AlphaFoldDB" id="A0A644YVA0"/>